<proteinExistence type="predicted"/>
<name>A0A931HTI5_9BACI</name>
<comment type="caution">
    <text evidence="1">The sequence shown here is derived from an EMBL/GenBank/DDBJ whole genome shotgun (WGS) entry which is preliminary data.</text>
</comment>
<keyword evidence="2" id="KW-1185">Reference proteome</keyword>
<protein>
    <submittedName>
        <fullName evidence="1">Uncharacterized protein</fullName>
    </submittedName>
</protein>
<organism evidence="1 2">
    <name type="scientific">Halobacillus yeomjeoni</name>
    <dbReference type="NCBI Taxonomy" id="311194"/>
    <lineage>
        <taxon>Bacteria</taxon>
        <taxon>Bacillati</taxon>
        <taxon>Bacillota</taxon>
        <taxon>Bacilli</taxon>
        <taxon>Bacillales</taxon>
        <taxon>Bacillaceae</taxon>
        <taxon>Halobacillus</taxon>
    </lineage>
</organism>
<sequence length="50" mass="5768">MESSESFGDLDEVKETFVFYHYERIPGIADLLCIFVYMALIRIPGTHVVD</sequence>
<evidence type="ECO:0000313" key="1">
    <source>
        <dbReference type="EMBL" id="MBH0229084.1"/>
    </source>
</evidence>
<accession>A0A931HTI5</accession>
<gene>
    <name evidence="1" type="ORF">H0267_02550</name>
</gene>
<dbReference type="EMBL" id="JADZSC010000001">
    <property type="protein sequence ID" value="MBH0229084.1"/>
    <property type="molecule type" value="Genomic_DNA"/>
</dbReference>
<dbReference type="AlphaFoldDB" id="A0A931HTI5"/>
<dbReference type="RefSeq" id="WP_197315715.1">
    <property type="nucleotide sequence ID" value="NZ_JADZSC010000001.1"/>
</dbReference>
<reference evidence="1 2" key="1">
    <citation type="journal article" date="2005" name="Int. J. Syst. Evol. Microbiol.">
        <title>Halobacillus yeomjeoni sp. nov., isolated from a marine solar saltern in Korea.</title>
        <authorList>
            <person name="Yoon J.H."/>
            <person name="Kang S.J."/>
            <person name="Lee C.H."/>
            <person name="Oh H.W."/>
            <person name="Oh T.K."/>
        </authorList>
    </citation>
    <scope>NUCLEOTIDE SEQUENCE [LARGE SCALE GENOMIC DNA]</scope>
    <source>
        <strain evidence="1 2">KCTC 3957</strain>
    </source>
</reference>
<evidence type="ECO:0000313" key="2">
    <source>
        <dbReference type="Proteomes" id="UP000614490"/>
    </source>
</evidence>
<dbReference type="Proteomes" id="UP000614490">
    <property type="component" value="Unassembled WGS sequence"/>
</dbReference>